<dbReference type="RefSeq" id="WP_044966079.1">
    <property type="nucleotide sequence ID" value="NZ_CAJLDD010000022.1"/>
</dbReference>
<name>A0A1E3UJW7_9FIRM</name>
<evidence type="ECO:0000313" key="4">
    <source>
        <dbReference type="EMBL" id="ODR52945.1"/>
    </source>
</evidence>
<evidence type="ECO:0000313" key="6">
    <source>
        <dbReference type="Proteomes" id="UP000094067"/>
    </source>
</evidence>
<keyword evidence="4" id="KW-0418">Kinase</keyword>
<protein>
    <submittedName>
        <fullName evidence="2">N-acetylglucosamine repressor</fullName>
    </submittedName>
    <submittedName>
        <fullName evidence="4">Sugar kinase</fullName>
    </submittedName>
</protein>
<proteinExistence type="inferred from homology"/>
<evidence type="ECO:0000256" key="1">
    <source>
        <dbReference type="ARBA" id="ARBA00006479"/>
    </source>
</evidence>
<comment type="similarity">
    <text evidence="1">Belongs to the ROK (NagC/XylR) family.</text>
</comment>
<evidence type="ECO:0000313" key="9">
    <source>
        <dbReference type="Proteomes" id="UP000095003"/>
    </source>
</evidence>
<dbReference type="EMBL" id="MEHA01000005">
    <property type="protein sequence ID" value="ODR52945.1"/>
    <property type="molecule type" value="Genomic_DNA"/>
</dbReference>
<dbReference type="Proteomes" id="UP000094067">
    <property type="component" value="Unassembled WGS sequence"/>
</dbReference>
<dbReference type="PANTHER" id="PTHR18964">
    <property type="entry name" value="ROK (REPRESSOR, ORF, KINASE) FAMILY"/>
    <property type="match status" value="1"/>
</dbReference>
<reference evidence="5 8" key="2">
    <citation type="submission" date="2016-08" db="EMBL/GenBank/DDBJ databases">
        <title>Characterization of Isolates of Eisenbergiella tayi Derived from Blood Cultures, Using Whole Genome Sequencing.</title>
        <authorList>
            <person name="Bernier A.-M."/>
            <person name="Burdz T."/>
            <person name="Wiebe D."/>
            <person name="Bernard K."/>
        </authorList>
    </citation>
    <scope>NUCLEOTIDE SEQUENCE [LARGE SCALE GENOMIC DNA]</scope>
    <source>
        <strain evidence="5 8">NML120146</strain>
    </source>
</reference>
<reference evidence="6 9" key="1">
    <citation type="submission" date="2016-07" db="EMBL/GenBank/DDBJ databases">
        <title>Characterization of isolates of Eisenbergiella tayi derived from blood cultures, using whole genome sequencing.</title>
        <authorList>
            <person name="Burdz T."/>
            <person name="Wiebe D."/>
            <person name="Huynh C."/>
            <person name="Bernard K."/>
        </authorList>
    </citation>
    <scope>NUCLEOTIDE SEQUENCE [LARGE SCALE GENOMIC DNA]</scope>
    <source>
        <strain evidence="2 6">NML 110608</strain>
        <strain evidence="3 9">NML 120489</strain>
    </source>
</reference>
<dbReference type="PATRIC" id="fig|1432052.3.peg.5450"/>
<dbReference type="EMBL" id="MEHD01000024">
    <property type="protein sequence ID" value="ODR55540.1"/>
    <property type="molecule type" value="Genomic_DNA"/>
</dbReference>
<dbReference type="Proteomes" id="UP000094271">
    <property type="component" value="Unassembled WGS sequence"/>
</dbReference>
<dbReference type="Gene3D" id="3.30.420.40">
    <property type="match status" value="2"/>
</dbReference>
<dbReference type="GeneID" id="93300602"/>
<dbReference type="OrthoDB" id="9810372at2"/>
<reference evidence="4 7" key="3">
    <citation type="submission" date="2016-08" db="EMBL/GenBank/DDBJ databases">
        <authorList>
            <person name="Seilhamer J.J."/>
        </authorList>
    </citation>
    <scope>NUCLEOTIDE SEQUENCE [LARGE SCALE GENOMIC DNA]</scope>
    <source>
        <strain evidence="4 7">NML150140-1</strain>
    </source>
</reference>
<dbReference type="Pfam" id="PF00480">
    <property type="entry name" value="ROK"/>
    <property type="match status" value="1"/>
</dbReference>
<evidence type="ECO:0000313" key="2">
    <source>
        <dbReference type="EMBL" id="ODM02544.1"/>
    </source>
</evidence>
<comment type="caution">
    <text evidence="4">The sequence shown here is derived from an EMBL/GenBank/DDBJ whole genome shotgun (WGS) entry which is preliminary data.</text>
</comment>
<evidence type="ECO:0000313" key="3">
    <source>
        <dbReference type="EMBL" id="ODM09174.1"/>
    </source>
</evidence>
<keyword evidence="4" id="KW-0808">Transferase</keyword>
<dbReference type="GO" id="GO:0016301">
    <property type="term" value="F:kinase activity"/>
    <property type="evidence" value="ECO:0007669"/>
    <property type="project" value="UniProtKB-KW"/>
</dbReference>
<dbReference type="CDD" id="cd23763">
    <property type="entry name" value="ASKHA_ATPase_ROK"/>
    <property type="match status" value="1"/>
</dbReference>
<dbReference type="AlphaFoldDB" id="A0A1E3UJW7"/>
<dbReference type="PANTHER" id="PTHR18964:SF149">
    <property type="entry name" value="BIFUNCTIONAL UDP-N-ACETYLGLUCOSAMINE 2-EPIMERASE_N-ACETYLMANNOSAMINE KINASE"/>
    <property type="match status" value="1"/>
</dbReference>
<evidence type="ECO:0000313" key="8">
    <source>
        <dbReference type="Proteomes" id="UP000094869"/>
    </source>
</evidence>
<dbReference type="InterPro" id="IPR043129">
    <property type="entry name" value="ATPase_NBD"/>
</dbReference>
<dbReference type="EMBL" id="MCGI01000005">
    <property type="protein sequence ID" value="ODM09174.1"/>
    <property type="molecule type" value="Genomic_DNA"/>
</dbReference>
<evidence type="ECO:0000313" key="5">
    <source>
        <dbReference type="EMBL" id="ODR55540.1"/>
    </source>
</evidence>
<gene>
    <name evidence="3" type="primary">nagC_5</name>
    <name evidence="2" type="synonym">nagC_6</name>
    <name evidence="3" type="ORF">BEH84_04924</name>
    <name evidence="4" type="ORF">BEI59_08745</name>
    <name evidence="2" type="ORF">BEI61_05706</name>
    <name evidence="5" type="ORF">BEI63_15005</name>
</gene>
<sequence length="328" mass="34920">MKNYAIGVDIGGTKCSVVLGKGRIPDSGLEDFILDKICFPTEAAKGPEYTISNIIDAVYKVMQKNHVDAKNTVGIGISCGGPLDHKKGVVMNPPNLYGWNDIPIVQLMEQEFHIETLIQNDANACALAEWKFGAGKGYKNLVFLTFGTGMGAGLILDGRLYNGTNDMAGEVGHIRLEKEGPVGFGKSGSFEGFCSGGGIAQIAKAKVIEKLQIGVKPALCPELGTLDNLSAKTVALAADQGDELAQSIYKTSGFYLGMGLSIIIDILNPEIIILGSIYERSEHLLLPSVKKVIEKEALKASRDVCKIVPAKLGEQIGDYAALSVAFGK</sequence>
<dbReference type="EMBL" id="MCGH01000004">
    <property type="protein sequence ID" value="ODM02544.1"/>
    <property type="molecule type" value="Genomic_DNA"/>
</dbReference>
<dbReference type="Proteomes" id="UP000094869">
    <property type="component" value="Unassembled WGS sequence"/>
</dbReference>
<evidence type="ECO:0000313" key="7">
    <source>
        <dbReference type="Proteomes" id="UP000094271"/>
    </source>
</evidence>
<dbReference type="InterPro" id="IPR000600">
    <property type="entry name" value="ROK"/>
</dbReference>
<keyword evidence="8" id="KW-1185">Reference proteome</keyword>
<organism evidence="4 7">
    <name type="scientific">Eisenbergiella tayi</name>
    <dbReference type="NCBI Taxonomy" id="1432052"/>
    <lineage>
        <taxon>Bacteria</taxon>
        <taxon>Bacillati</taxon>
        <taxon>Bacillota</taxon>
        <taxon>Clostridia</taxon>
        <taxon>Lachnospirales</taxon>
        <taxon>Lachnospiraceae</taxon>
        <taxon>Eisenbergiella</taxon>
    </lineage>
</organism>
<accession>A0A1E3UJW7</accession>
<dbReference type="SUPFAM" id="SSF53067">
    <property type="entry name" value="Actin-like ATPase domain"/>
    <property type="match status" value="1"/>
</dbReference>
<dbReference type="Proteomes" id="UP000095003">
    <property type="component" value="Unassembled WGS sequence"/>
</dbReference>